<evidence type="ECO:0000313" key="13">
    <source>
        <dbReference type="EMBL" id="AOT71123.1"/>
    </source>
</evidence>
<evidence type="ECO:0000256" key="9">
    <source>
        <dbReference type="ARBA" id="ARBA00023125"/>
    </source>
</evidence>
<evidence type="ECO:0000256" key="7">
    <source>
        <dbReference type="ARBA" id="ARBA00022840"/>
    </source>
</evidence>
<comment type="catalytic activity">
    <reaction evidence="1 11">
        <text>2 ATP = 3',3'-c-di-AMP + 2 diphosphate</text>
        <dbReference type="Rhea" id="RHEA:35655"/>
        <dbReference type="ChEBI" id="CHEBI:30616"/>
        <dbReference type="ChEBI" id="CHEBI:33019"/>
        <dbReference type="ChEBI" id="CHEBI:71500"/>
        <dbReference type="EC" id="2.7.7.85"/>
    </reaction>
</comment>
<comment type="function">
    <text evidence="11">Has also diadenylate cyclase activity, catalyzing the condensation of 2 ATP molecules into cyclic di-AMP (c-di-AMP). c-di-AMP acts as a signaling molecule that couples DNA integrity with progression of sporulation. The rise in c-di-AMP level generated by DisA while scanning the chromosome, operates as a positive signal that advances sporulation; upon encountering a lesion, the DisA focus arrests at the damaged site and halts c-di-AMP synthesis.</text>
</comment>
<dbReference type="InterPro" id="IPR038331">
    <property type="entry name" value="DisA_sf"/>
</dbReference>
<keyword evidence="10 11" id="KW-0234">DNA repair</keyword>
<feature type="domain" description="DAC" evidence="12">
    <location>
        <begin position="11"/>
        <end position="149"/>
    </location>
</feature>
<dbReference type="PROSITE" id="PS51794">
    <property type="entry name" value="DAC"/>
    <property type="match status" value="1"/>
</dbReference>
<dbReference type="InterPro" id="IPR036888">
    <property type="entry name" value="DNA_integrity_DisA_N_sf"/>
</dbReference>
<reference evidence="13 14" key="1">
    <citation type="submission" date="2016-09" db="EMBL/GenBank/DDBJ databases">
        <title>Genomic analysis reveals versatility of anaerobic energy metabolism of Geosporobacter ferrireducens IRF9 of phylum Firmicutes.</title>
        <authorList>
            <person name="Kim S.-J."/>
        </authorList>
    </citation>
    <scope>NUCLEOTIDE SEQUENCE [LARGE SCALE GENOMIC DNA]</scope>
    <source>
        <strain evidence="13 14">IRF9</strain>
    </source>
</reference>
<proteinExistence type="inferred from homology"/>
<dbReference type="GO" id="GO:0005524">
    <property type="term" value="F:ATP binding"/>
    <property type="evidence" value="ECO:0007669"/>
    <property type="project" value="UniProtKB-UniRule"/>
</dbReference>
<dbReference type="Pfam" id="PF02457">
    <property type="entry name" value="DAC"/>
    <property type="match status" value="1"/>
</dbReference>
<keyword evidence="3 11" id="KW-0808">Transferase</keyword>
<sequence>MGLVREDRVKEDGIMESLRILAPGTPLREGLENILKAKTGGLIVVGDNEDVMSLVDGGFAINIDFSTAYIYELAKMDGAIILSSDGKRILYANTQLIPDPSIPSSETGIRHRTAERVARQTGLMVLSISQRRNIITLYKGYSKYVLQDTNKVLTKANQAIQTLEKYKKVLDQSMTSLSALEFEDLVTIHDVVTVLQRTEMVMRIVTEIDKYICELGNEGRLVNMQLEELLDNVREDGKYVIEDYRVHGEGLDYAVITKQIKNLSSEELLDLSIIGKILGYSGGLTPLLDTQVSPRGYRILNKIPRLPMSIIQNVVLHFKDFQKILKASIEELDDVEGIGEIRARTIKEGLRRVQEQVIMDRHIR</sequence>
<dbReference type="PANTHER" id="PTHR34185:SF3">
    <property type="entry name" value="DNA INTEGRITY SCANNING PROTEIN DISA"/>
    <property type="match status" value="1"/>
</dbReference>
<evidence type="ECO:0000256" key="4">
    <source>
        <dbReference type="ARBA" id="ARBA00022695"/>
    </source>
</evidence>
<feature type="binding site" evidence="11">
    <location>
        <position position="78"/>
    </location>
    <ligand>
        <name>ATP</name>
        <dbReference type="ChEBI" id="CHEBI:30616"/>
    </ligand>
</feature>
<comment type="function">
    <text evidence="11">Participates in a DNA-damage check-point that is active prior to asymmetric division when DNA is damaged. DisA forms globular foci that rapidly scan along the chromosomes during sporulation, searching for lesions. When a lesion is present, DisA pauses at the lesion site. This triggers a cellular response that culminates in a temporary block in sporulation initiation.</text>
</comment>
<dbReference type="OrthoDB" id="41841at2"/>
<dbReference type="InterPro" id="IPR050338">
    <property type="entry name" value="DisA"/>
</dbReference>
<dbReference type="SUPFAM" id="SSF47781">
    <property type="entry name" value="RuvA domain 2-like"/>
    <property type="match status" value="1"/>
</dbReference>
<dbReference type="Gene3D" id="1.10.150.20">
    <property type="entry name" value="5' to 3' exonuclease, C-terminal subdomain"/>
    <property type="match status" value="1"/>
</dbReference>
<evidence type="ECO:0000256" key="8">
    <source>
        <dbReference type="ARBA" id="ARBA00022842"/>
    </source>
</evidence>
<evidence type="ECO:0000256" key="6">
    <source>
        <dbReference type="ARBA" id="ARBA00022763"/>
    </source>
</evidence>
<dbReference type="Pfam" id="PF00633">
    <property type="entry name" value="HHH"/>
    <property type="match status" value="1"/>
</dbReference>
<accession>A0A1D8GJP1</accession>
<keyword evidence="9 11" id="KW-0238">DNA-binding</keyword>
<dbReference type="Proteomes" id="UP000095743">
    <property type="component" value="Chromosome"/>
</dbReference>
<dbReference type="Pfam" id="PF10635">
    <property type="entry name" value="DisA-linker"/>
    <property type="match status" value="1"/>
</dbReference>
<evidence type="ECO:0000256" key="10">
    <source>
        <dbReference type="ARBA" id="ARBA00023204"/>
    </source>
</evidence>
<dbReference type="GO" id="GO:0106408">
    <property type="term" value="F:diadenylate cyclase activity"/>
    <property type="evidence" value="ECO:0007669"/>
    <property type="project" value="UniProtKB-EC"/>
</dbReference>
<dbReference type="InterPro" id="IPR023763">
    <property type="entry name" value="DNA_integrity_scanning_protein"/>
</dbReference>
<comment type="subunit">
    <text evidence="11">Homooctamer.</text>
</comment>
<feature type="binding site" evidence="11">
    <location>
        <begin position="109"/>
        <end position="113"/>
    </location>
    <ligand>
        <name>ATP</name>
        <dbReference type="ChEBI" id="CHEBI:30616"/>
    </ligand>
</feature>
<feature type="binding site" evidence="11">
    <location>
        <position position="96"/>
    </location>
    <ligand>
        <name>ATP</name>
        <dbReference type="ChEBI" id="CHEBI:30616"/>
    </ligand>
</feature>
<dbReference type="InterPro" id="IPR010994">
    <property type="entry name" value="RuvA_2-like"/>
</dbReference>
<dbReference type="Gene3D" id="1.20.1260.110">
    <property type="entry name" value="DNA integrity scanning linker region"/>
    <property type="match status" value="1"/>
</dbReference>
<comment type="cofactor">
    <cofactor evidence="2 11">
        <name>Mg(2+)</name>
        <dbReference type="ChEBI" id="CHEBI:18420"/>
    </cofactor>
</comment>
<dbReference type="InterPro" id="IPR018906">
    <property type="entry name" value="DNA_integrity_scan_DisA_link"/>
</dbReference>
<organism evidence="13 14">
    <name type="scientific">Geosporobacter ferrireducens</name>
    <dbReference type="NCBI Taxonomy" id="1424294"/>
    <lineage>
        <taxon>Bacteria</taxon>
        <taxon>Bacillati</taxon>
        <taxon>Bacillota</taxon>
        <taxon>Clostridia</taxon>
        <taxon>Peptostreptococcales</taxon>
        <taxon>Thermotaleaceae</taxon>
        <taxon>Geosporobacter</taxon>
    </lineage>
</organism>
<gene>
    <name evidence="11" type="primary">disA</name>
    <name evidence="13" type="ORF">Gferi_17140</name>
</gene>
<dbReference type="GO" id="GO:0006281">
    <property type="term" value="P:DNA repair"/>
    <property type="evidence" value="ECO:0007669"/>
    <property type="project" value="UniProtKB-UniRule"/>
</dbReference>
<dbReference type="NCBIfam" id="NF010009">
    <property type="entry name" value="PRK13482.1"/>
    <property type="match status" value="1"/>
</dbReference>
<evidence type="ECO:0000256" key="2">
    <source>
        <dbReference type="ARBA" id="ARBA00001946"/>
    </source>
</evidence>
<dbReference type="GO" id="GO:0003677">
    <property type="term" value="F:DNA binding"/>
    <property type="evidence" value="ECO:0007669"/>
    <property type="project" value="UniProtKB-UniRule"/>
</dbReference>
<evidence type="ECO:0000313" key="14">
    <source>
        <dbReference type="Proteomes" id="UP000095743"/>
    </source>
</evidence>
<keyword evidence="14" id="KW-1185">Reference proteome</keyword>
<evidence type="ECO:0000256" key="3">
    <source>
        <dbReference type="ARBA" id="ARBA00022679"/>
    </source>
</evidence>
<dbReference type="FunFam" id="3.40.1700.10:FF:000001">
    <property type="entry name" value="DNA integrity scanning protein DisA"/>
    <property type="match status" value="1"/>
</dbReference>
<keyword evidence="8 11" id="KW-0460">Magnesium</keyword>
<protein>
    <recommendedName>
        <fullName evidence="11">DNA integrity scanning protein DisA</fullName>
    </recommendedName>
    <alternativeName>
        <fullName evidence="11">Cyclic di-AMP synthase</fullName>
        <shortName evidence="11">c-di-AMP synthase</shortName>
    </alternativeName>
    <alternativeName>
        <fullName evidence="11">Diadenylate cyclase</fullName>
        <ecNumber evidence="11">2.7.7.85</ecNumber>
    </alternativeName>
</protein>
<dbReference type="STRING" id="1424294.Gferi_17140"/>
<dbReference type="AlphaFoldDB" id="A0A1D8GJP1"/>
<comment type="similarity">
    <text evidence="11">Belongs to the DisA family.</text>
</comment>
<dbReference type="HAMAP" id="MF_01438">
    <property type="entry name" value="DisA"/>
    <property type="match status" value="1"/>
</dbReference>
<dbReference type="SUPFAM" id="SSF143597">
    <property type="entry name" value="YojJ-like"/>
    <property type="match status" value="1"/>
</dbReference>
<evidence type="ECO:0000259" key="12">
    <source>
        <dbReference type="PROSITE" id="PS51794"/>
    </source>
</evidence>
<dbReference type="PANTHER" id="PTHR34185">
    <property type="entry name" value="DIADENYLATE CYCLASE"/>
    <property type="match status" value="1"/>
</dbReference>
<keyword evidence="4 11" id="KW-0548">Nucleotidyltransferase</keyword>
<dbReference type="GO" id="GO:0016787">
    <property type="term" value="F:hydrolase activity"/>
    <property type="evidence" value="ECO:0007669"/>
    <property type="project" value="UniProtKB-ARBA"/>
</dbReference>
<evidence type="ECO:0000256" key="5">
    <source>
        <dbReference type="ARBA" id="ARBA00022741"/>
    </source>
</evidence>
<dbReference type="KEGG" id="gfe:Gferi_17140"/>
<dbReference type="InterPro" id="IPR003390">
    <property type="entry name" value="DNA_integrity_scan_DisA_N"/>
</dbReference>
<evidence type="ECO:0000256" key="11">
    <source>
        <dbReference type="HAMAP-Rule" id="MF_01438"/>
    </source>
</evidence>
<keyword evidence="5 11" id="KW-0547">Nucleotide-binding</keyword>
<dbReference type="Gene3D" id="3.40.1700.10">
    <property type="entry name" value="DNA integrity scanning protein, DisA, N-terminal domain"/>
    <property type="match status" value="1"/>
</dbReference>
<keyword evidence="7 11" id="KW-0067">ATP-binding</keyword>
<evidence type="ECO:0000256" key="1">
    <source>
        <dbReference type="ARBA" id="ARBA00000877"/>
    </source>
</evidence>
<keyword evidence="6 11" id="KW-0227">DNA damage</keyword>
<dbReference type="InterPro" id="IPR000445">
    <property type="entry name" value="HhH_motif"/>
</dbReference>
<dbReference type="GO" id="GO:0140097">
    <property type="term" value="F:catalytic activity, acting on DNA"/>
    <property type="evidence" value="ECO:0007669"/>
    <property type="project" value="UniProtKB-ARBA"/>
</dbReference>
<dbReference type="EMBL" id="CP017269">
    <property type="protein sequence ID" value="AOT71123.1"/>
    <property type="molecule type" value="Genomic_DNA"/>
</dbReference>
<dbReference type="EC" id="2.7.7.85" evidence="11"/>
<name>A0A1D8GJP1_9FIRM</name>
<dbReference type="GO" id="GO:0004016">
    <property type="term" value="F:adenylate cyclase activity"/>
    <property type="evidence" value="ECO:0007669"/>
    <property type="project" value="TreeGrafter"/>
</dbReference>